<evidence type="ECO:0000256" key="1">
    <source>
        <dbReference type="ARBA" id="ARBA00004123"/>
    </source>
</evidence>
<dbReference type="Pfam" id="PF04082">
    <property type="entry name" value="Fungal_trans"/>
    <property type="match status" value="1"/>
</dbReference>
<evidence type="ECO:0000256" key="2">
    <source>
        <dbReference type="ARBA" id="ARBA00022723"/>
    </source>
</evidence>
<dbReference type="GO" id="GO:0008270">
    <property type="term" value="F:zinc ion binding"/>
    <property type="evidence" value="ECO:0007669"/>
    <property type="project" value="InterPro"/>
</dbReference>
<evidence type="ECO:0000256" key="4">
    <source>
        <dbReference type="ARBA" id="ARBA00023163"/>
    </source>
</evidence>
<dbReference type="CDD" id="cd12148">
    <property type="entry name" value="fungal_TF_MHR"/>
    <property type="match status" value="1"/>
</dbReference>
<keyword evidence="5" id="KW-0539">Nucleus</keyword>
<dbReference type="GO" id="GO:0005634">
    <property type="term" value="C:nucleus"/>
    <property type="evidence" value="ECO:0007669"/>
    <property type="project" value="UniProtKB-SubCell"/>
</dbReference>
<dbReference type="InterPro" id="IPR007219">
    <property type="entry name" value="XnlR_reg_dom"/>
</dbReference>
<keyword evidence="2" id="KW-0479">Metal-binding</keyword>
<organism evidence="7 8">
    <name type="scientific">Didymella heteroderae</name>
    <dbReference type="NCBI Taxonomy" id="1769908"/>
    <lineage>
        <taxon>Eukaryota</taxon>
        <taxon>Fungi</taxon>
        <taxon>Dikarya</taxon>
        <taxon>Ascomycota</taxon>
        <taxon>Pezizomycotina</taxon>
        <taxon>Dothideomycetes</taxon>
        <taxon>Pleosporomycetidae</taxon>
        <taxon>Pleosporales</taxon>
        <taxon>Pleosporineae</taxon>
        <taxon>Didymellaceae</taxon>
        <taxon>Didymella</taxon>
    </lineage>
</organism>
<evidence type="ECO:0000256" key="5">
    <source>
        <dbReference type="ARBA" id="ARBA00023242"/>
    </source>
</evidence>
<dbReference type="PANTHER" id="PTHR47338:SF5">
    <property type="entry name" value="ZN(II)2CYS6 TRANSCRIPTION FACTOR (EUROFUNG)"/>
    <property type="match status" value="1"/>
</dbReference>
<dbReference type="GO" id="GO:0006351">
    <property type="term" value="P:DNA-templated transcription"/>
    <property type="evidence" value="ECO:0007669"/>
    <property type="project" value="InterPro"/>
</dbReference>
<evidence type="ECO:0000313" key="7">
    <source>
        <dbReference type="EMBL" id="KAF3031941.1"/>
    </source>
</evidence>
<evidence type="ECO:0000313" key="8">
    <source>
        <dbReference type="Proteomes" id="UP000758155"/>
    </source>
</evidence>
<dbReference type="PANTHER" id="PTHR47338">
    <property type="entry name" value="ZN(II)2CYS6 TRANSCRIPTION FACTOR (EUROFUNG)-RELATED"/>
    <property type="match status" value="1"/>
</dbReference>
<sequence>MMIRQAIAFAEVHKYTYDEDSTKRPSEDDPAAHRDRFVRQESQRRTFWSCFILDRILSVGESGTRLIQVKHLSNLQIPCSDENFTSGRAVRTRLFGETDEAYAKRRKEIHEQVLQQYGGHEPPQIEWEDRHDEGMLGRLILALDHFADVNEWSHNGGRRSEKPNIGPWNPETKYYQLDKRLRDIKNELPTELQLTSINTENHVYETPSTTSRTYCLIHAILQLSTAYLYLEYLPTYGFKLEKPQAPMDAPLVTEPVPADQPDYWEDRAKNCLDYVRDFSYERNRYDQWSAT</sequence>
<dbReference type="GO" id="GO:0003677">
    <property type="term" value="F:DNA binding"/>
    <property type="evidence" value="ECO:0007669"/>
    <property type="project" value="InterPro"/>
</dbReference>
<comment type="subcellular location">
    <subcellularLocation>
        <location evidence="1">Nucleus</location>
    </subcellularLocation>
</comment>
<protein>
    <recommendedName>
        <fullName evidence="6">Xylanolytic transcriptional activator regulatory domain-containing protein</fullName>
    </recommendedName>
</protein>
<gene>
    <name evidence="7" type="ORF">E8E12_002709</name>
</gene>
<proteinExistence type="predicted"/>
<comment type="caution">
    <text evidence="7">The sequence shown here is derived from an EMBL/GenBank/DDBJ whole genome shotgun (WGS) entry which is preliminary data.</text>
</comment>
<dbReference type="AlphaFoldDB" id="A0A9P4WGQ6"/>
<dbReference type="GO" id="GO:0000981">
    <property type="term" value="F:DNA-binding transcription factor activity, RNA polymerase II-specific"/>
    <property type="evidence" value="ECO:0007669"/>
    <property type="project" value="InterPro"/>
</dbReference>
<dbReference type="Proteomes" id="UP000758155">
    <property type="component" value="Unassembled WGS sequence"/>
</dbReference>
<accession>A0A9P4WGQ6</accession>
<dbReference type="OrthoDB" id="5370478at2759"/>
<dbReference type="InterPro" id="IPR050815">
    <property type="entry name" value="TF_fung"/>
</dbReference>
<evidence type="ECO:0000256" key="3">
    <source>
        <dbReference type="ARBA" id="ARBA00023015"/>
    </source>
</evidence>
<reference evidence="7" key="1">
    <citation type="submission" date="2019-04" db="EMBL/GenBank/DDBJ databases">
        <title>Sequencing of skin fungus with MAO and IRED activity.</title>
        <authorList>
            <person name="Marsaioli A.J."/>
            <person name="Bonatto J.M.C."/>
            <person name="Reis Junior O."/>
        </authorList>
    </citation>
    <scope>NUCLEOTIDE SEQUENCE</scope>
    <source>
        <strain evidence="7">28M1</strain>
    </source>
</reference>
<dbReference type="EMBL" id="SWKV01000117">
    <property type="protein sequence ID" value="KAF3031941.1"/>
    <property type="molecule type" value="Genomic_DNA"/>
</dbReference>
<keyword evidence="4" id="KW-0804">Transcription</keyword>
<keyword evidence="8" id="KW-1185">Reference proteome</keyword>
<keyword evidence="3" id="KW-0805">Transcription regulation</keyword>
<feature type="domain" description="Xylanolytic transcriptional activator regulatory" evidence="6">
    <location>
        <begin position="35"/>
        <end position="86"/>
    </location>
</feature>
<evidence type="ECO:0000259" key="6">
    <source>
        <dbReference type="Pfam" id="PF04082"/>
    </source>
</evidence>
<name>A0A9P4WGQ6_9PLEO</name>